<dbReference type="GO" id="GO:0009432">
    <property type="term" value="P:SOS response"/>
    <property type="evidence" value="ECO:0007669"/>
    <property type="project" value="TreeGrafter"/>
</dbReference>
<dbReference type="CDD" id="cd03586">
    <property type="entry name" value="PolY_Pol_IV_kappa"/>
    <property type="match status" value="1"/>
</dbReference>
<keyword evidence="8 17" id="KW-0235">DNA replication</keyword>
<keyword evidence="5 17" id="KW-0963">Cytoplasm</keyword>
<dbReference type="FunFam" id="3.30.1490.100:FF:000004">
    <property type="entry name" value="DNA polymerase IV"/>
    <property type="match status" value="1"/>
</dbReference>
<evidence type="ECO:0000256" key="2">
    <source>
        <dbReference type="ARBA" id="ARBA00010945"/>
    </source>
</evidence>
<dbReference type="Proteomes" id="UP000270021">
    <property type="component" value="Chromosome"/>
</dbReference>
<dbReference type="Gene3D" id="1.10.150.20">
    <property type="entry name" value="5' to 3' exonuclease, C-terminal subdomain"/>
    <property type="match status" value="1"/>
</dbReference>
<dbReference type="GO" id="GO:0042276">
    <property type="term" value="P:error-prone translesion synthesis"/>
    <property type="evidence" value="ECO:0007669"/>
    <property type="project" value="TreeGrafter"/>
</dbReference>
<evidence type="ECO:0000256" key="1">
    <source>
        <dbReference type="ARBA" id="ARBA00004496"/>
    </source>
</evidence>
<dbReference type="InterPro" id="IPR022880">
    <property type="entry name" value="DNApol_IV"/>
</dbReference>
<dbReference type="RefSeq" id="WP_126037750.1">
    <property type="nucleotide sequence ID" value="NZ_CP034438.1"/>
</dbReference>
<feature type="binding site" evidence="17">
    <location>
        <position position="27"/>
    </location>
    <ligand>
        <name>Mg(2+)</name>
        <dbReference type="ChEBI" id="CHEBI:18420"/>
    </ligand>
</feature>
<evidence type="ECO:0000256" key="12">
    <source>
        <dbReference type="ARBA" id="ARBA00022932"/>
    </source>
</evidence>
<dbReference type="NCBIfam" id="NF002677">
    <property type="entry name" value="PRK02406.1"/>
    <property type="match status" value="1"/>
</dbReference>
<dbReference type="FunFam" id="3.40.1170.60:FF:000001">
    <property type="entry name" value="DNA polymerase IV"/>
    <property type="match status" value="1"/>
</dbReference>
<dbReference type="EC" id="2.7.7.7" evidence="17"/>
<evidence type="ECO:0000256" key="10">
    <source>
        <dbReference type="ARBA" id="ARBA00022763"/>
    </source>
</evidence>
<keyword evidence="4 17" id="KW-0515">Mutator protein</keyword>
<dbReference type="InterPro" id="IPR036775">
    <property type="entry name" value="DNA_pol_Y-fam_lit_finger_sf"/>
</dbReference>
<dbReference type="GO" id="GO:0000287">
    <property type="term" value="F:magnesium ion binding"/>
    <property type="evidence" value="ECO:0007669"/>
    <property type="project" value="UniProtKB-UniRule"/>
</dbReference>
<organism evidence="19 20">
    <name type="scientific">Flaviflexus salsibiostraticola</name>
    <dbReference type="NCBI Taxonomy" id="1282737"/>
    <lineage>
        <taxon>Bacteria</taxon>
        <taxon>Bacillati</taxon>
        <taxon>Actinomycetota</taxon>
        <taxon>Actinomycetes</taxon>
        <taxon>Actinomycetales</taxon>
        <taxon>Actinomycetaceae</taxon>
        <taxon>Flaviflexus</taxon>
    </lineage>
</organism>
<dbReference type="Gene3D" id="3.30.1490.100">
    <property type="entry name" value="DNA polymerase, Y-family, little finger domain"/>
    <property type="match status" value="1"/>
</dbReference>
<dbReference type="GO" id="GO:0003887">
    <property type="term" value="F:DNA-directed DNA polymerase activity"/>
    <property type="evidence" value="ECO:0007669"/>
    <property type="project" value="UniProtKB-UniRule"/>
</dbReference>
<dbReference type="HAMAP" id="MF_01113">
    <property type="entry name" value="DNApol_IV"/>
    <property type="match status" value="1"/>
</dbReference>
<evidence type="ECO:0000313" key="19">
    <source>
        <dbReference type="EMBL" id="AZN28938.1"/>
    </source>
</evidence>
<evidence type="ECO:0000256" key="9">
    <source>
        <dbReference type="ARBA" id="ARBA00022723"/>
    </source>
</evidence>
<dbReference type="Pfam" id="PF11799">
    <property type="entry name" value="IMS_C"/>
    <property type="match status" value="1"/>
</dbReference>
<dbReference type="KEGG" id="fsl:EJO69_00460"/>
<feature type="domain" description="UmuC" evidence="18">
    <location>
        <begin position="23"/>
        <end position="200"/>
    </location>
</feature>
<evidence type="ECO:0000256" key="13">
    <source>
        <dbReference type="ARBA" id="ARBA00023125"/>
    </source>
</evidence>
<evidence type="ECO:0000256" key="15">
    <source>
        <dbReference type="ARBA" id="ARBA00025589"/>
    </source>
</evidence>
<evidence type="ECO:0000256" key="16">
    <source>
        <dbReference type="ARBA" id="ARBA00049244"/>
    </source>
</evidence>
<comment type="catalytic activity">
    <reaction evidence="16 17">
        <text>DNA(n) + a 2'-deoxyribonucleoside 5'-triphosphate = DNA(n+1) + diphosphate</text>
        <dbReference type="Rhea" id="RHEA:22508"/>
        <dbReference type="Rhea" id="RHEA-COMP:17339"/>
        <dbReference type="Rhea" id="RHEA-COMP:17340"/>
        <dbReference type="ChEBI" id="CHEBI:33019"/>
        <dbReference type="ChEBI" id="CHEBI:61560"/>
        <dbReference type="ChEBI" id="CHEBI:173112"/>
        <dbReference type="EC" id="2.7.7.7"/>
    </reaction>
</comment>
<keyword evidence="13 17" id="KW-0238">DNA-binding</keyword>
<keyword evidence="7 17" id="KW-0548">Nucleotidyltransferase</keyword>
<feature type="binding site" evidence="17">
    <location>
        <position position="120"/>
    </location>
    <ligand>
        <name>Mg(2+)</name>
        <dbReference type="ChEBI" id="CHEBI:18420"/>
    </ligand>
</feature>
<dbReference type="PANTHER" id="PTHR11076">
    <property type="entry name" value="DNA REPAIR POLYMERASE UMUC / TRANSFERASE FAMILY MEMBER"/>
    <property type="match status" value="1"/>
</dbReference>
<comment type="subunit">
    <text evidence="3 17">Monomer.</text>
</comment>
<sequence>MSRGPRSASARRSLGSDDSQTPILHVDMDAFFVEVELLERPHLRGLPVAVGGAERGVVTSASYEARSFGVNSAMPVAQAKRLCPDLIMIPVRHGVYSAVSRRVMEILGSFTPLLEQVSVDEAFLDVSGDRRRTPVQIATLIREEIRAREGVPASVGIAATKHVAKIASAHAKPDGLLLVPRSETAAFLGELPLGAIWGVGEATRKRLEQRGIRSVSDIRELSRDDLERVLGRSGVKLWELANGIDPRPVVTSRPEKSIGREETSFDLLTDPDHVRARMLEQAHDCARRLRARSLVAWRVTIKVRDASFTTITRSHTLQAPTNLAHEIYRVASTLLEMPRGGVRLIGVRVENLEPGDSGQATLEDGGRTEQAEKALDTIRKRFGTGAVGPGTLLSGSEGERL</sequence>
<keyword evidence="20" id="KW-1185">Reference proteome</keyword>
<keyword evidence="6 17" id="KW-0808">Transferase</keyword>
<accession>A0A3S8Z638</accession>
<dbReference type="GO" id="GO:0006281">
    <property type="term" value="P:DNA repair"/>
    <property type="evidence" value="ECO:0007669"/>
    <property type="project" value="UniProtKB-UniRule"/>
</dbReference>
<dbReference type="InterPro" id="IPR043502">
    <property type="entry name" value="DNA/RNA_pol_sf"/>
</dbReference>
<keyword evidence="10 17" id="KW-0227">DNA damage</keyword>
<reference evidence="19 20" key="1">
    <citation type="submission" date="2018-12" db="EMBL/GenBank/DDBJ databases">
        <title>Complete genome sequence of Flaviflexus salsibiostraticola KCTC 33148.</title>
        <authorList>
            <person name="Bae J.-W."/>
        </authorList>
    </citation>
    <scope>NUCLEOTIDE SEQUENCE [LARGE SCALE GENOMIC DNA]</scope>
    <source>
        <strain evidence="19 20">KCTC 33148</strain>
    </source>
</reference>
<dbReference type="SUPFAM" id="SSF56672">
    <property type="entry name" value="DNA/RNA polymerases"/>
    <property type="match status" value="1"/>
</dbReference>
<proteinExistence type="inferred from homology"/>
<evidence type="ECO:0000256" key="6">
    <source>
        <dbReference type="ARBA" id="ARBA00022679"/>
    </source>
</evidence>
<evidence type="ECO:0000256" key="3">
    <source>
        <dbReference type="ARBA" id="ARBA00011245"/>
    </source>
</evidence>
<dbReference type="GO" id="GO:0006261">
    <property type="term" value="P:DNA-templated DNA replication"/>
    <property type="evidence" value="ECO:0007669"/>
    <property type="project" value="UniProtKB-UniRule"/>
</dbReference>
<dbReference type="InterPro" id="IPR053848">
    <property type="entry name" value="IMS_HHH_1"/>
</dbReference>
<gene>
    <name evidence="17" type="primary">dinB</name>
    <name evidence="19" type="ORF">EJO69_00460</name>
</gene>
<dbReference type="AlphaFoldDB" id="A0A3S8Z638"/>
<comment type="similarity">
    <text evidence="2 17">Belongs to the DNA polymerase type-Y family.</text>
</comment>
<dbReference type="Pfam" id="PF00817">
    <property type="entry name" value="IMS"/>
    <property type="match status" value="1"/>
</dbReference>
<dbReference type="SUPFAM" id="SSF100879">
    <property type="entry name" value="Lesion bypass DNA polymerase (Y-family), little finger domain"/>
    <property type="match status" value="1"/>
</dbReference>
<feature type="site" description="Substrate discrimination" evidence="17">
    <location>
        <position position="32"/>
    </location>
</feature>
<dbReference type="GO" id="GO:0005829">
    <property type="term" value="C:cytosol"/>
    <property type="evidence" value="ECO:0007669"/>
    <property type="project" value="TreeGrafter"/>
</dbReference>
<evidence type="ECO:0000256" key="11">
    <source>
        <dbReference type="ARBA" id="ARBA00022842"/>
    </source>
</evidence>
<dbReference type="Pfam" id="PF21999">
    <property type="entry name" value="IMS_HHH_1"/>
    <property type="match status" value="1"/>
</dbReference>
<dbReference type="InterPro" id="IPR043128">
    <property type="entry name" value="Rev_trsase/Diguanyl_cyclase"/>
</dbReference>
<keyword evidence="14 17" id="KW-0234">DNA repair</keyword>
<evidence type="ECO:0000256" key="7">
    <source>
        <dbReference type="ARBA" id="ARBA00022695"/>
    </source>
</evidence>
<dbReference type="InterPro" id="IPR017961">
    <property type="entry name" value="DNA_pol_Y-fam_little_finger"/>
</dbReference>
<dbReference type="PROSITE" id="PS50173">
    <property type="entry name" value="UMUC"/>
    <property type="match status" value="1"/>
</dbReference>
<keyword evidence="11 17" id="KW-0460">Magnesium</keyword>
<comment type="subcellular location">
    <subcellularLocation>
        <location evidence="1 17">Cytoplasm</location>
    </subcellularLocation>
</comment>
<feature type="active site" evidence="17">
    <location>
        <position position="121"/>
    </location>
</feature>
<evidence type="ECO:0000256" key="14">
    <source>
        <dbReference type="ARBA" id="ARBA00023204"/>
    </source>
</evidence>
<evidence type="ECO:0000256" key="5">
    <source>
        <dbReference type="ARBA" id="ARBA00022490"/>
    </source>
</evidence>
<dbReference type="InterPro" id="IPR001126">
    <property type="entry name" value="UmuC"/>
</dbReference>
<dbReference type="InterPro" id="IPR050116">
    <property type="entry name" value="DNA_polymerase-Y"/>
</dbReference>
<dbReference type="PANTHER" id="PTHR11076:SF33">
    <property type="entry name" value="DNA POLYMERASE KAPPA"/>
    <property type="match status" value="1"/>
</dbReference>
<keyword evidence="12 17" id="KW-0239">DNA-directed DNA polymerase</keyword>
<dbReference type="OrthoDB" id="9808813at2"/>
<keyword evidence="9 17" id="KW-0479">Metal-binding</keyword>
<comment type="function">
    <text evidence="15 17">Poorly processive, error-prone DNA polymerase involved in untargeted mutagenesis. Copies undamaged DNA at stalled replication forks, which arise in vivo from mismatched or misaligned primer ends. These misaligned primers can be extended by PolIV. Exhibits no 3'-5' exonuclease (proofreading) activity. May be involved in translesional synthesis, in conjunction with the beta clamp from PolIII.</text>
</comment>
<dbReference type="Gene3D" id="3.30.70.270">
    <property type="match status" value="1"/>
</dbReference>
<evidence type="ECO:0000256" key="8">
    <source>
        <dbReference type="ARBA" id="ARBA00022705"/>
    </source>
</evidence>
<evidence type="ECO:0000256" key="4">
    <source>
        <dbReference type="ARBA" id="ARBA00022457"/>
    </source>
</evidence>
<name>A0A3S8Z638_9ACTO</name>
<evidence type="ECO:0000313" key="20">
    <source>
        <dbReference type="Proteomes" id="UP000270021"/>
    </source>
</evidence>
<protein>
    <recommendedName>
        <fullName evidence="17">DNA polymerase IV</fullName>
        <shortName evidence="17">Pol IV</shortName>
        <ecNumber evidence="17">2.7.7.7</ecNumber>
    </recommendedName>
</protein>
<evidence type="ECO:0000259" key="18">
    <source>
        <dbReference type="PROSITE" id="PS50173"/>
    </source>
</evidence>
<evidence type="ECO:0000256" key="17">
    <source>
        <dbReference type="HAMAP-Rule" id="MF_01113"/>
    </source>
</evidence>
<dbReference type="Gene3D" id="3.40.1170.60">
    <property type="match status" value="1"/>
</dbReference>
<dbReference type="GO" id="GO:0003684">
    <property type="term" value="F:damaged DNA binding"/>
    <property type="evidence" value="ECO:0007669"/>
    <property type="project" value="InterPro"/>
</dbReference>
<dbReference type="EMBL" id="CP034438">
    <property type="protein sequence ID" value="AZN28938.1"/>
    <property type="molecule type" value="Genomic_DNA"/>
</dbReference>
<comment type="cofactor">
    <cofactor evidence="17">
        <name>Mg(2+)</name>
        <dbReference type="ChEBI" id="CHEBI:18420"/>
    </cofactor>
    <text evidence="17">Binds 2 magnesium ions per subunit.</text>
</comment>